<keyword evidence="1" id="KW-0812">Transmembrane</keyword>
<sequence length="135" mass="15863">MLLLLLLLFIIRCYFRFCRLFFFVSIVFPSWSADFCFSGFDSLSVLNFELSIGKSSEKKWMLLSTKVVEILDLDCIKMCYVYPQTCLGVMAEDRVEVVSLAFFYLTFFFFFFYAFPASQISRRDQNKSVVFSFSS</sequence>
<evidence type="ECO:0000313" key="2">
    <source>
        <dbReference type="EMBL" id="KAK9741624.1"/>
    </source>
</evidence>
<feature type="transmembrane region" description="Helical" evidence="1">
    <location>
        <begin position="97"/>
        <end position="115"/>
    </location>
</feature>
<proteinExistence type="predicted"/>
<evidence type="ECO:0000313" key="3">
    <source>
        <dbReference type="Proteomes" id="UP001443914"/>
    </source>
</evidence>
<accession>A0AAW1LZP7</accession>
<gene>
    <name evidence="2" type="ORF">RND81_03G118100</name>
</gene>
<keyword evidence="1" id="KW-1133">Transmembrane helix</keyword>
<reference evidence="2" key="1">
    <citation type="submission" date="2024-03" db="EMBL/GenBank/DDBJ databases">
        <title>WGS assembly of Saponaria officinalis var. Norfolk2.</title>
        <authorList>
            <person name="Jenkins J."/>
            <person name="Shu S."/>
            <person name="Grimwood J."/>
            <person name="Barry K."/>
            <person name="Goodstein D."/>
            <person name="Schmutz J."/>
            <person name="Leebens-Mack J."/>
            <person name="Osbourn A."/>
        </authorList>
    </citation>
    <scope>NUCLEOTIDE SEQUENCE [LARGE SCALE GENOMIC DNA]</scope>
    <source>
        <strain evidence="2">JIC</strain>
    </source>
</reference>
<organism evidence="2 3">
    <name type="scientific">Saponaria officinalis</name>
    <name type="common">Common soapwort</name>
    <name type="synonym">Lychnis saponaria</name>
    <dbReference type="NCBI Taxonomy" id="3572"/>
    <lineage>
        <taxon>Eukaryota</taxon>
        <taxon>Viridiplantae</taxon>
        <taxon>Streptophyta</taxon>
        <taxon>Embryophyta</taxon>
        <taxon>Tracheophyta</taxon>
        <taxon>Spermatophyta</taxon>
        <taxon>Magnoliopsida</taxon>
        <taxon>eudicotyledons</taxon>
        <taxon>Gunneridae</taxon>
        <taxon>Pentapetalae</taxon>
        <taxon>Caryophyllales</taxon>
        <taxon>Caryophyllaceae</taxon>
        <taxon>Caryophylleae</taxon>
        <taxon>Saponaria</taxon>
    </lineage>
</organism>
<keyword evidence="3" id="KW-1185">Reference proteome</keyword>
<dbReference type="AlphaFoldDB" id="A0AAW1LZP7"/>
<protein>
    <submittedName>
        <fullName evidence="2">Uncharacterized protein</fullName>
    </submittedName>
</protein>
<evidence type="ECO:0000256" key="1">
    <source>
        <dbReference type="SAM" id="Phobius"/>
    </source>
</evidence>
<name>A0AAW1LZP7_SAPOF</name>
<dbReference type="Proteomes" id="UP001443914">
    <property type="component" value="Unassembled WGS sequence"/>
</dbReference>
<dbReference type="EMBL" id="JBDFQZ010000003">
    <property type="protein sequence ID" value="KAK9741624.1"/>
    <property type="molecule type" value="Genomic_DNA"/>
</dbReference>
<comment type="caution">
    <text evidence="2">The sequence shown here is derived from an EMBL/GenBank/DDBJ whole genome shotgun (WGS) entry which is preliminary data.</text>
</comment>
<keyword evidence="1" id="KW-0472">Membrane</keyword>